<dbReference type="EMBL" id="JAQQPM010000009">
    <property type="protein sequence ID" value="KAK2075076.1"/>
    <property type="molecule type" value="Genomic_DNA"/>
</dbReference>
<feature type="compositionally biased region" description="Basic residues" evidence="3">
    <location>
        <begin position="293"/>
        <end position="302"/>
    </location>
</feature>
<dbReference type="InterPro" id="IPR000504">
    <property type="entry name" value="RRM_dom"/>
</dbReference>
<comment type="caution">
    <text evidence="5">The sequence shown here is derived from an EMBL/GenBank/DDBJ whole genome shotgun (WGS) entry which is preliminary data.</text>
</comment>
<evidence type="ECO:0000313" key="5">
    <source>
        <dbReference type="EMBL" id="KAK2075076.1"/>
    </source>
</evidence>
<dbReference type="GO" id="GO:0019843">
    <property type="term" value="F:rRNA binding"/>
    <property type="evidence" value="ECO:0007669"/>
    <property type="project" value="TreeGrafter"/>
</dbReference>
<feature type="region of interest" description="Disordered" evidence="3">
    <location>
        <begin position="1"/>
        <end position="198"/>
    </location>
</feature>
<dbReference type="Pfam" id="PF00076">
    <property type="entry name" value="RRM_1"/>
    <property type="match status" value="1"/>
</dbReference>
<reference evidence="5" key="1">
    <citation type="journal article" date="2023" name="Mol. Plant Microbe Interact.">
        <title>Elucidating the Obligate Nature and Biological Capacity of an Invasive Fungal Corn Pathogen.</title>
        <authorList>
            <person name="MacCready J.S."/>
            <person name="Roggenkamp E.M."/>
            <person name="Gdanetz K."/>
            <person name="Chilvers M.I."/>
        </authorList>
    </citation>
    <scope>NUCLEOTIDE SEQUENCE</scope>
    <source>
        <strain evidence="5">PM02</strain>
    </source>
</reference>
<feature type="compositionally biased region" description="Low complexity" evidence="3">
    <location>
        <begin position="333"/>
        <end position="342"/>
    </location>
</feature>
<name>A0AAD9ML02_9PEZI</name>
<evidence type="ECO:0000256" key="2">
    <source>
        <dbReference type="PROSITE-ProRule" id="PRU00176"/>
    </source>
</evidence>
<dbReference type="PANTHER" id="PTHR23236:SF51">
    <property type="entry name" value="NUCLEOLAR PROTEIN 6"/>
    <property type="match status" value="1"/>
</dbReference>
<dbReference type="GO" id="GO:0042274">
    <property type="term" value="P:ribosomal small subunit biogenesis"/>
    <property type="evidence" value="ECO:0007669"/>
    <property type="project" value="TreeGrafter"/>
</dbReference>
<organism evidence="5 6">
    <name type="scientific">Phyllachora maydis</name>
    <dbReference type="NCBI Taxonomy" id="1825666"/>
    <lineage>
        <taxon>Eukaryota</taxon>
        <taxon>Fungi</taxon>
        <taxon>Dikarya</taxon>
        <taxon>Ascomycota</taxon>
        <taxon>Pezizomycotina</taxon>
        <taxon>Sordariomycetes</taxon>
        <taxon>Sordariomycetidae</taxon>
        <taxon>Phyllachorales</taxon>
        <taxon>Phyllachoraceae</taxon>
        <taxon>Phyllachora</taxon>
    </lineage>
</organism>
<dbReference type="FunFam" id="3.30.70.330:FF:000376">
    <property type="entry name" value="Putative RNA binding protein"/>
    <property type="match status" value="1"/>
</dbReference>
<dbReference type="SMART" id="SM00360">
    <property type="entry name" value="RRM"/>
    <property type="match status" value="1"/>
</dbReference>
<dbReference type="InterPro" id="IPR012677">
    <property type="entry name" value="Nucleotide-bd_a/b_plait_sf"/>
</dbReference>
<feature type="compositionally biased region" description="Acidic residues" evidence="3">
    <location>
        <begin position="182"/>
        <end position="193"/>
    </location>
</feature>
<keyword evidence="6" id="KW-1185">Reference proteome</keyword>
<dbReference type="InterPro" id="IPR034228">
    <property type="entry name" value="Nop6_RRM"/>
</dbReference>
<dbReference type="SUPFAM" id="SSF54928">
    <property type="entry name" value="RNA-binding domain, RBD"/>
    <property type="match status" value="1"/>
</dbReference>
<feature type="compositionally biased region" description="Basic residues" evidence="3">
    <location>
        <begin position="350"/>
        <end position="370"/>
    </location>
</feature>
<feature type="compositionally biased region" description="Basic residues" evidence="3">
    <location>
        <begin position="166"/>
        <end position="175"/>
    </location>
</feature>
<dbReference type="CDD" id="cd12400">
    <property type="entry name" value="RRM_Nop6"/>
    <property type="match status" value="1"/>
</dbReference>
<feature type="compositionally biased region" description="Low complexity" evidence="3">
    <location>
        <begin position="135"/>
        <end position="165"/>
    </location>
</feature>
<evidence type="ECO:0000256" key="1">
    <source>
        <dbReference type="ARBA" id="ARBA00022884"/>
    </source>
</evidence>
<evidence type="ECO:0000313" key="6">
    <source>
        <dbReference type="Proteomes" id="UP001217918"/>
    </source>
</evidence>
<gene>
    <name evidence="5" type="ORF">P8C59_009234</name>
</gene>
<keyword evidence="1 2" id="KW-0694">RNA-binding</keyword>
<feature type="compositionally biased region" description="Acidic residues" evidence="3">
    <location>
        <begin position="62"/>
        <end position="71"/>
    </location>
</feature>
<proteinExistence type="predicted"/>
<dbReference type="Proteomes" id="UP001217918">
    <property type="component" value="Unassembled WGS sequence"/>
</dbReference>
<feature type="region of interest" description="Disordered" evidence="3">
    <location>
        <begin position="283"/>
        <end position="370"/>
    </location>
</feature>
<dbReference type="InterPro" id="IPR035979">
    <property type="entry name" value="RBD_domain_sf"/>
</dbReference>
<dbReference type="PANTHER" id="PTHR23236">
    <property type="entry name" value="EUKARYOTIC TRANSLATION INITIATION FACTOR 4B/4H"/>
    <property type="match status" value="1"/>
</dbReference>
<dbReference type="Gene3D" id="3.30.70.330">
    <property type="match status" value="1"/>
</dbReference>
<dbReference type="GO" id="GO:0005730">
    <property type="term" value="C:nucleolus"/>
    <property type="evidence" value="ECO:0007669"/>
    <property type="project" value="TreeGrafter"/>
</dbReference>
<feature type="compositionally biased region" description="Basic and acidic residues" evidence="3">
    <location>
        <begin position="303"/>
        <end position="328"/>
    </location>
</feature>
<dbReference type="PROSITE" id="PS50102">
    <property type="entry name" value="RRM"/>
    <property type="match status" value="1"/>
</dbReference>
<feature type="compositionally biased region" description="Low complexity" evidence="3">
    <location>
        <begin position="31"/>
        <end position="47"/>
    </location>
</feature>
<protein>
    <recommendedName>
        <fullName evidence="4">RRM domain-containing protein</fullName>
    </recommendedName>
</protein>
<accession>A0AAD9ML02</accession>
<evidence type="ECO:0000259" key="4">
    <source>
        <dbReference type="PROSITE" id="PS50102"/>
    </source>
</evidence>
<feature type="compositionally biased region" description="Basic residues" evidence="3">
    <location>
        <begin position="49"/>
        <end position="58"/>
    </location>
</feature>
<feature type="domain" description="RRM" evidence="4">
    <location>
        <begin position="202"/>
        <end position="285"/>
    </location>
</feature>
<evidence type="ECO:0000256" key="3">
    <source>
        <dbReference type="SAM" id="MobiDB-lite"/>
    </source>
</evidence>
<dbReference type="AlphaFoldDB" id="A0AAD9ML02"/>
<sequence length="370" mass="39766">MGKSKKRSRPAEDDEAEAMAAPPRAKKARTAEAAAAAASTSAVAESPRPAKKKRKSKKTEKEDEDGVELEDDGQREKGGGKVTTVKVHGRPRVHVQADAAEAKPALVPAKEYYDVEKEEKKRKKRERRENKAGRKAAGVDAGADAEGPKPTVKSDAVEAAAAKAAKSARKKKTKKDGKDGDKDGDDENDDDGNDEAKKPPRFIVFVGNLPFTATRESVAAHFAALHPASVRLLTEKADAAKSRGMAFVEFARFDHMQTALAKFHHSDFDDGRSAPRKINVELTAGGGGTTPTRKAKIKQKNKKLNEERQARQARVEAEKAAKPNKGGDDDAVAAEFARAQALAEEDGIHPSRRGRVPHQRGGRGGRGGGR</sequence>